<dbReference type="KEGG" id="foc:127751480"/>
<dbReference type="RefSeq" id="XP_052131078.1">
    <property type="nucleotide sequence ID" value="XM_052275118.1"/>
</dbReference>
<dbReference type="Proteomes" id="UP000504606">
    <property type="component" value="Unplaced"/>
</dbReference>
<evidence type="ECO:0000313" key="2">
    <source>
        <dbReference type="RefSeq" id="XP_052131078.1"/>
    </source>
</evidence>
<gene>
    <name evidence="2" type="primary">LOC127751480</name>
</gene>
<name>A0A9C6X8I4_FRAOC</name>
<protein>
    <submittedName>
        <fullName evidence="2">Uncharacterized protein LOC127751480</fullName>
    </submittedName>
</protein>
<evidence type="ECO:0000313" key="1">
    <source>
        <dbReference type="Proteomes" id="UP000504606"/>
    </source>
</evidence>
<dbReference type="GeneID" id="127751480"/>
<sequence length="504" mass="56249">MPLMTFLGTSYSFDVYFCSTIRKVCCAHYSTTLFQDLLLPFIVAAMEELQLVKKDTTVDGIIKSYSMDVNNCILEFASVDLAQKARTLDGIEYVDSCLCIKAVNDISNDCTVMVLNVPSGKESLVQKYVEALLVRKGLVASPDGQSVIVFSCTENHAVYWKIQDKMAYDGILEMRSLKFLNSTLEFVKPSKTSEVQVASCSSTSEVPSQIFKSKIPVKKVLACSSKDPEEKASSSSATSARAPANLNEVICVDSLLGEGDETEMKNADYLIKEDAGKVLFLNKLILTRRLFRNKQNFSAGNARLMAEVRQAGVDVNMQDVIKRRSYWLDVYNAVKRGKQQSLFMLPLTVIFGDASIDTLIGTEFQVGEDCTLESQLVDPMKVATTAAMFTKGAVFSDQAARYLIKVIKCNYSSLEDCKNQDIFWKEVSKILAAKEYHLDFSACERKYHTAQKLHRNRAAIELRTGGEGPSVSGRKKEEWYWNDDMHFLMAKDSISNPLMTVSLG</sequence>
<accession>A0A9C6X8I4</accession>
<dbReference type="AlphaFoldDB" id="A0A9C6X8I4"/>
<proteinExistence type="predicted"/>
<organism evidence="1 2">
    <name type="scientific">Frankliniella occidentalis</name>
    <name type="common">Western flower thrips</name>
    <name type="synonym">Euthrips occidentalis</name>
    <dbReference type="NCBI Taxonomy" id="133901"/>
    <lineage>
        <taxon>Eukaryota</taxon>
        <taxon>Metazoa</taxon>
        <taxon>Ecdysozoa</taxon>
        <taxon>Arthropoda</taxon>
        <taxon>Hexapoda</taxon>
        <taxon>Insecta</taxon>
        <taxon>Pterygota</taxon>
        <taxon>Neoptera</taxon>
        <taxon>Paraneoptera</taxon>
        <taxon>Thysanoptera</taxon>
        <taxon>Terebrantia</taxon>
        <taxon>Thripoidea</taxon>
        <taxon>Thripidae</taxon>
        <taxon>Frankliniella</taxon>
    </lineage>
</organism>
<keyword evidence="1" id="KW-1185">Reference proteome</keyword>
<reference evidence="2" key="1">
    <citation type="submission" date="2025-08" db="UniProtKB">
        <authorList>
            <consortium name="RefSeq"/>
        </authorList>
    </citation>
    <scope>IDENTIFICATION</scope>
    <source>
        <tissue evidence="2">Whole organism</tissue>
    </source>
</reference>